<dbReference type="Proteomes" id="UP001202674">
    <property type="component" value="Unassembled WGS sequence"/>
</dbReference>
<sequence length="133" mass="14671">MDIDQLITAALDSETIAVVGCSSTPGKDAHDVPSYLDSNGYDVIPVNPYADEILGRKAYDSLTDVPHEVDLVDVFRPSEEVSGIVDSVLERDDVEFLWLQLGISDDDAVTRAREAGIDVVQDRCLKVEHVRRQ</sequence>
<name>A0AAE3K522_9EURY</name>
<organism evidence="2 3">
    <name type="scientific">Natranaeroarchaeum aerophilus</name>
    <dbReference type="NCBI Taxonomy" id="2917711"/>
    <lineage>
        <taxon>Archaea</taxon>
        <taxon>Methanobacteriati</taxon>
        <taxon>Methanobacteriota</taxon>
        <taxon>Stenosarchaea group</taxon>
        <taxon>Halobacteria</taxon>
        <taxon>Halobacteriales</taxon>
        <taxon>Natronoarchaeaceae</taxon>
        <taxon>Natranaeroarchaeum</taxon>
    </lineage>
</organism>
<dbReference type="PANTHER" id="PTHR33303:SF2">
    <property type="entry name" value="COA-BINDING DOMAIN-CONTAINING PROTEIN"/>
    <property type="match status" value="1"/>
</dbReference>
<gene>
    <name evidence="2" type="ORF">AArcSt11_09940</name>
</gene>
<evidence type="ECO:0000259" key="1">
    <source>
        <dbReference type="SMART" id="SM00881"/>
    </source>
</evidence>
<feature type="domain" description="CoA-binding" evidence="1">
    <location>
        <begin position="10"/>
        <end position="103"/>
    </location>
</feature>
<accession>A0AAE3K522</accession>
<dbReference type="Pfam" id="PF13380">
    <property type="entry name" value="CoA_binding_2"/>
    <property type="match status" value="1"/>
</dbReference>
<keyword evidence="3" id="KW-1185">Reference proteome</keyword>
<dbReference type="SUPFAM" id="SSF51735">
    <property type="entry name" value="NAD(P)-binding Rossmann-fold domains"/>
    <property type="match status" value="1"/>
</dbReference>
<dbReference type="SMART" id="SM00881">
    <property type="entry name" value="CoA_binding"/>
    <property type="match status" value="1"/>
</dbReference>
<evidence type="ECO:0000313" key="2">
    <source>
        <dbReference type="EMBL" id="MCL9813972.1"/>
    </source>
</evidence>
<dbReference type="AlphaFoldDB" id="A0AAE3K522"/>
<comment type="caution">
    <text evidence="2">The sequence shown here is derived from an EMBL/GenBank/DDBJ whole genome shotgun (WGS) entry which is preliminary data.</text>
</comment>
<evidence type="ECO:0000313" key="3">
    <source>
        <dbReference type="Proteomes" id="UP001202674"/>
    </source>
</evidence>
<protein>
    <submittedName>
        <fullName evidence="2">CoA-binding protein</fullName>
    </submittedName>
</protein>
<dbReference type="InterPro" id="IPR036291">
    <property type="entry name" value="NAD(P)-bd_dom_sf"/>
</dbReference>
<dbReference type="EMBL" id="JAKRVY010000005">
    <property type="protein sequence ID" value="MCL9813972.1"/>
    <property type="molecule type" value="Genomic_DNA"/>
</dbReference>
<reference evidence="2 3" key="1">
    <citation type="journal article" date="2022" name="Syst. Appl. Microbiol.">
        <title>Natronocalculus amylovorans gen. nov., sp. nov., and Natranaeroarchaeum aerophilus sp. nov., dominant culturable amylolytic natronoarchaea from hypersaline soda lakes in southwestern Siberia.</title>
        <authorList>
            <person name="Sorokin D.Y."/>
            <person name="Elcheninov A.G."/>
            <person name="Khizhniak T.V."/>
            <person name="Koenen M."/>
            <person name="Bale N.J."/>
            <person name="Damste J.S.S."/>
            <person name="Kublanov I.V."/>
        </authorList>
    </citation>
    <scope>NUCLEOTIDE SEQUENCE [LARGE SCALE GENOMIC DNA]</scope>
    <source>
        <strain evidence="2 3">AArc-St1-1</strain>
    </source>
</reference>
<dbReference type="PANTHER" id="PTHR33303">
    <property type="entry name" value="CYTOPLASMIC PROTEIN-RELATED"/>
    <property type="match status" value="1"/>
</dbReference>
<dbReference type="InterPro" id="IPR003781">
    <property type="entry name" value="CoA-bd"/>
</dbReference>
<dbReference type="Gene3D" id="3.40.50.720">
    <property type="entry name" value="NAD(P)-binding Rossmann-like Domain"/>
    <property type="match status" value="1"/>
</dbReference>
<dbReference type="RefSeq" id="WP_250596741.1">
    <property type="nucleotide sequence ID" value="NZ_JAKRVY010000005.1"/>
</dbReference>
<proteinExistence type="predicted"/>